<dbReference type="EMBL" id="AP011803">
    <property type="protein sequence ID" value="BAL59580.1"/>
    <property type="molecule type" value="Genomic_DNA"/>
</dbReference>
<reference evidence="2" key="1">
    <citation type="journal article" date="2005" name="Environ. Microbiol.">
        <title>Genetic and functional properties of uncultivated thermophilic crenarchaeotes from a subsurface gold mine as revealed by analysis of genome fragments.</title>
        <authorList>
            <person name="Nunoura T."/>
            <person name="Hirayama H."/>
            <person name="Takami H."/>
            <person name="Oida H."/>
            <person name="Nishi S."/>
            <person name="Shimamura S."/>
            <person name="Suzuki Y."/>
            <person name="Inagaki F."/>
            <person name="Takai K."/>
            <person name="Nealson K.H."/>
            <person name="Horikoshi K."/>
        </authorList>
    </citation>
    <scope>NUCLEOTIDE SEQUENCE</scope>
</reference>
<dbReference type="Pfam" id="PF13692">
    <property type="entry name" value="Glyco_trans_1_4"/>
    <property type="match status" value="1"/>
</dbReference>
<reference evidence="2" key="2">
    <citation type="journal article" date="2012" name="PLoS ONE">
        <title>A Deeply Branching Thermophilic Bacterium with an Ancient Acetyl-CoA Pathway Dominates a Subsurface Ecosystem.</title>
        <authorList>
            <person name="Takami H."/>
            <person name="Noguchi H."/>
            <person name="Takaki Y."/>
            <person name="Uchiyama I."/>
            <person name="Toyoda A."/>
            <person name="Nishi S."/>
            <person name="Chee G.-J."/>
            <person name="Arai W."/>
            <person name="Nunoura T."/>
            <person name="Itoh T."/>
            <person name="Hattori M."/>
            <person name="Takai K."/>
        </authorList>
    </citation>
    <scope>NUCLEOTIDE SEQUENCE</scope>
</reference>
<dbReference type="Gene3D" id="3.40.50.2000">
    <property type="entry name" value="Glycogen Phosphorylase B"/>
    <property type="match status" value="2"/>
</dbReference>
<gene>
    <name evidence="2" type="ORF">HGMM_OP4C216</name>
</gene>
<keyword evidence="2" id="KW-0808">Transferase</keyword>
<dbReference type="PANTHER" id="PTHR45947:SF3">
    <property type="entry name" value="SULFOQUINOVOSYL TRANSFERASE SQD2"/>
    <property type="match status" value="1"/>
</dbReference>
<dbReference type="AlphaFoldDB" id="H5SVF1"/>
<evidence type="ECO:0000313" key="2">
    <source>
        <dbReference type="EMBL" id="BAL59580.1"/>
    </source>
</evidence>
<proteinExistence type="predicted"/>
<dbReference type="InterPro" id="IPR050194">
    <property type="entry name" value="Glycosyltransferase_grp1"/>
</dbReference>
<accession>H5SVF1</accession>
<evidence type="ECO:0000259" key="1">
    <source>
        <dbReference type="Pfam" id="PF13439"/>
    </source>
</evidence>
<feature type="domain" description="Glycosyltransferase subfamily 4-like N-terminal" evidence="1">
    <location>
        <begin position="43"/>
        <end position="141"/>
    </location>
</feature>
<sequence length="338" mass="38736">MKICLYLEAAEFVAKSGFRTAYEQHRKALHTVGVSVTDDPDSDYDVLHLHFFGPKSLFYLKRAKRLKIPVVVHAHSMGAHDFEDSFTLFNSIAPLYEKYLYYFYESSDAIFTCSRYAREQLRAQGITKPIYVVSNAVDRERFRFSAAERRTYRERLGLKNFTVFCAGNVIPRKGILDFLEVARRLPQIDFVWFGHVWPKLLTFYPEMHKALENRPPNVIMPGFIAETPAAFSAGDLCFLPSFRENQPMVLLEAASLGRPLVVRDIPEYRGWLIDNVNARTGTSVEEFVQIITELAHNPHEFTRLSQAAEELAQASSLPVIGQYLKELYEQLLSPTVPV</sequence>
<dbReference type="PANTHER" id="PTHR45947">
    <property type="entry name" value="SULFOQUINOVOSYL TRANSFERASE SQD2"/>
    <property type="match status" value="1"/>
</dbReference>
<dbReference type="Pfam" id="PF13439">
    <property type="entry name" value="Glyco_transf_4"/>
    <property type="match status" value="1"/>
</dbReference>
<dbReference type="SUPFAM" id="SSF53756">
    <property type="entry name" value="UDP-Glycosyltransferase/glycogen phosphorylase"/>
    <property type="match status" value="1"/>
</dbReference>
<organism evidence="2">
    <name type="scientific">Acetithermum autotrophicum</name>
    <dbReference type="NCBI Taxonomy" id="1446466"/>
    <lineage>
        <taxon>Bacteria</taxon>
        <taxon>Candidatus Bipolaricaulota</taxon>
        <taxon>Candidatus Acetithermum</taxon>
    </lineage>
</organism>
<dbReference type="GO" id="GO:0016757">
    <property type="term" value="F:glycosyltransferase activity"/>
    <property type="evidence" value="ECO:0007669"/>
    <property type="project" value="TreeGrafter"/>
</dbReference>
<protein>
    <submittedName>
        <fullName evidence="2">Glycosyl transferase</fullName>
    </submittedName>
</protein>
<dbReference type="CDD" id="cd03801">
    <property type="entry name" value="GT4_PimA-like"/>
    <property type="match status" value="1"/>
</dbReference>
<dbReference type="InterPro" id="IPR028098">
    <property type="entry name" value="Glyco_trans_4-like_N"/>
</dbReference>
<name>H5SVF1_ACEAU</name>